<reference evidence="3" key="1">
    <citation type="journal article" date="2021" name="Proc. Natl. Acad. Sci. U.S.A.">
        <title>Three genomes in the algal genus Volvox reveal the fate of a haploid sex-determining region after a transition to homothallism.</title>
        <authorList>
            <person name="Yamamoto K."/>
            <person name="Hamaji T."/>
            <person name="Kawai-Toyooka H."/>
            <person name="Matsuzaki R."/>
            <person name="Takahashi F."/>
            <person name="Nishimura Y."/>
            <person name="Kawachi M."/>
            <person name="Noguchi H."/>
            <person name="Minakuchi Y."/>
            <person name="Umen J.G."/>
            <person name="Toyoda A."/>
            <person name="Nozaki H."/>
        </authorList>
    </citation>
    <scope>NUCLEOTIDE SEQUENCE</scope>
    <source>
        <strain evidence="3">NIES-3785</strain>
    </source>
</reference>
<gene>
    <name evidence="3" type="ORF">Vretimale_15333</name>
</gene>
<evidence type="ECO:0000259" key="2">
    <source>
        <dbReference type="Pfam" id="PF17921"/>
    </source>
</evidence>
<comment type="caution">
    <text evidence="3">The sequence shown here is derived from an EMBL/GenBank/DDBJ whole genome shotgun (WGS) entry which is preliminary data.</text>
</comment>
<accession>A0A8J4GNX5</accession>
<protein>
    <recommendedName>
        <fullName evidence="2">Integrase zinc-binding domain-containing protein</fullName>
    </recommendedName>
</protein>
<dbReference type="Proteomes" id="UP000722791">
    <property type="component" value="Unassembled WGS sequence"/>
</dbReference>
<dbReference type="InterPro" id="IPR041588">
    <property type="entry name" value="Integrase_H2C2"/>
</dbReference>
<sequence length="101" mass="11560">VNLKSNPRGFYEKEEGENTYCIVVPNDPMIKREIIHRSHSDPLAGHPGRDRTIDLIRRTFWWPTLRADVEDYISQCDSCQRNKSTGGKPLGLAQPLPVPEM</sequence>
<dbReference type="FunFam" id="1.10.340.70:FF:000001">
    <property type="entry name" value="Retrovirus-related Pol polyprotein from transposon gypsy-like Protein"/>
    <property type="match status" value="1"/>
</dbReference>
<evidence type="ECO:0000313" key="4">
    <source>
        <dbReference type="Proteomes" id="UP000722791"/>
    </source>
</evidence>
<dbReference type="Gene3D" id="1.10.340.70">
    <property type="match status" value="1"/>
</dbReference>
<feature type="non-terminal residue" evidence="3">
    <location>
        <position position="101"/>
    </location>
</feature>
<dbReference type="PANTHER" id="PTHR47266">
    <property type="entry name" value="ENDONUCLEASE-RELATED"/>
    <property type="match status" value="1"/>
</dbReference>
<feature type="domain" description="Integrase zinc-binding" evidence="2">
    <location>
        <begin position="30"/>
        <end position="84"/>
    </location>
</feature>
<proteinExistence type="predicted"/>
<feature type="region of interest" description="Disordered" evidence="1">
    <location>
        <begin position="79"/>
        <end position="101"/>
    </location>
</feature>
<dbReference type="AlphaFoldDB" id="A0A8J4GNX5"/>
<dbReference type="Pfam" id="PF17921">
    <property type="entry name" value="Integrase_H2C2"/>
    <property type="match status" value="1"/>
</dbReference>
<name>A0A8J4GNX5_9CHLO</name>
<dbReference type="InterPro" id="IPR052160">
    <property type="entry name" value="Gypsy_RT_Integrase-like"/>
</dbReference>
<evidence type="ECO:0000256" key="1">
    <source>
        <dbReference type="SAM" id="MobiDB-lite"/>
    </source>
</evidence>
<organism evidence="3 4">
    <name type="scientific">Volvox reticuliferus</name>
    <dbReference type="NCBI Taxonomy" id="1737510"/>
    <lineage>
        <taxon>Eukaryota</taxon>
        <taxon>Viridiplantae</taxon>
        <taxon>Chlorophyta</taxon>
        <taxon>core chlorophytes</taxon>
        <taxon>Chlorophyceae</taxon>
        <taxon>CS clade</taxon>
        <taxon>Chlamydomonadales</taxon>
        <taxon>Volvocaceae</taxon>
        <taxon>Volvox</taxon>
    </lineage>
</organism>
<dbReference type="EMBL" id="BNCQ01000041">
    <property type="protein sequence ID" value="GIM11924.1"/>
    <property type="molecule type" value="Genomic_DNA"/>
</dbReference>
<evidence type="ECO:0000313" key="3">
    <source>
        <dbReference type="EMBL" id="GIM11924.1"/>
    </source>
</evidence>
<feature type="non-terminal residue" evidence="3">
    <location>
        <position position="1"/>
    </location>
</feature>